<evidence type="ECO:0000313" key="2">
    <source>
        <dbReference type="Proteomes" id="UP000024635"/>
    </source>
</evidence>
<organism evidence="1 2">
    <name type="scientific">Ancylostoma ceylanicum</name>
    <dbReference type="NCBI Taxonomy" id="53326"/>
    <lineage>
        <taxon>Eukaryota</taxon>
        <taxon>Metazoa</taxon>
        <taxon>Ecdysozoa</taxon>
        <taxon>Nematoda</taxon>
        <taxon>Chromadorea</taxon>
        <taxon>Rhabditida</taxon>
        <taxon>Rhabditina</taxon>
        <taxon>Rhabditomorpha</taxon>
        <taxon>Strongyloidea</taxon>
        <taxon>Ancylostomatidae</taxon>
        <taxon>Ancylostomatinae</taxon>
        <taxon>Ancylostoma</taxon>
    </lineage>
</organism>
<evidence type="ECO:0000313" key="1">
    <source>
        <dbReference type="EMBL" id="EYC43502.1"/>
    </source>
</evidence>
<accession>A0A016WW75</accession>
<comment type="caution">
    <text evidence="1">The sequence shown here is derived from an EMBL/GenBank/DDBJ whole genome shotgun (WGS) entry which is preliminary data.</text>
</comment>
<keyword evidence="2" id="KW-1185">Reference proteome</keyword>
<sequence>MTNLIGSSKQKWACPTSGQRLNLFFKTRPAKTDAVRHRSSPPSSLFPRPLPYRLSLFSVLSMQTCDSRCSLMWSMSESFSKIS</sequence>
<proteinExistence type="predicted"/>
<name>A0A016WW75_9BILA</name>
<protein>
    <submittedName>
        <fullName evidence="1">Uncharacterized protein</fullName>
    </submittedName>
</protein>
<dbReference type="AlphaFoldDB" id="A0A016WW75"/>
<reference evidence="2" key="1">
    <citation type="journal article" date="2015" name="Nat. Genet.">
        <title>The genome and transcriptome of the zoonotic hookworm Ancylostoma ceylanicum identify infection-specific gene families.</title>
        <authorList>
            <person name="Schwarz E.M."/>
            <person name="Hu Y."/>
            <person name="Antoshechkin I."/>
            <person name="Miller M.M."/>
            <person name="Sternberg P.W."/>
            <person name="Aroian R.V."/>
        </authorList>
    </citation>
    <scope>NUCLEOTIDE SEQUENCE</scope>
    <source>
        <strain evidence="2">HY135</strain>
    </source>
</reference>
<dbReference type="EMBL" id="JARK01000091">
    <property type="protein sequence ID" value="EYC43502.1"/>
    <property type="molecule type" value="Genomic_DNA"/>
</dbReference>
<gene>
    <name evidence="1" type="primary">Acey_s0491.g2395</name>
    <name evidence="1" type="ORF">Y032_0491g2395</name>
</gene>
<dbReference type="Proteomes" id="UP000024635">
    <property type="component" value="Unassembled WGS sequence"/>
</dbReference>